<name>A0A9D3ZSG2_9ROSI</name>
<dbReference type="AlphaFoldDB" id="A0A9D3ZSG2"/>
<accession>A0A9D3ZSG2</accession>
<comment type="caution">
    <text evidence="1">The sequence shown here is derived from an EMBL/GenBank/DDBJ whole genome shotgun (WGS) entry which is preliminary data.</text>
</comment>
<keyword evidence="2" id="KW-1185">Reference proteome</keyword>
<protein>
    <submittedName>
        <fullName evidence="1">Uncharacterized protein</fullName>
    </submittedName>
</protein>
<reference evidence="1 2" key="1">
    <citation type="journal article" date="2021" name="Plant Biotechnol. J.">
        <title>Multi-omics assisted identification of the key and species-specific regulatory components of drought-tolerant mechanisms in Gossypium stocksii.</title>
        <authorList>
            <person name="Yu D."/>
            <person name="Ke L."/>
            <person name="Zhang D."/>
            <person name="Wu Y."/>
            <person name="Sun Y."/>
            <person name="Mei J."/>
            <person name="Sun J."/>
            <person name="Sun Y."/>
        </authorList>
    </citation>
    <scope>NUCLEOTIDE SEQUENCE [LARGE SCALE GENOMIC DNA]</scope>
    <source>
        <strain evidence="2">cv. E1</strain>
        <tissue evidence="1">Leaf</tissue>
    </source>
</reference>
<gene>
    <name evidence="1" type="ORF">J1N35_028384</name>
</gene>
<dbReference type="EMBL" id="JAIQCV010000009">
    <property type="protein sequence ID" value="KAH1063397.1"/>
    <property type="molecule type" value="Genomic_DNA"/>
</dbReference>
<evidence type="ECO:0000313" key="1">
    <source>
        <dbReference type="EMBL" id="KAH1063397.1"/>
    </source>
</evidence>
<evidence type="ECO:0000313" key="2">
    <source>
        <dbReference type="Proteomes" id="UP000828251"/>
    </source>
</evidence>
<sequence length="97" mass="10845">MQLVDDDNMETMIVVYCSIDNIEPTVLFAELEDVESRNVTVNIPIALIALVEEFSDPDVDEVLDDINDEGDDNDNANVPPLKNLTRGIIIYNEPLPI</sequence>
<proteinExistence type="predicted"/>
<organism evidence="1 2">
    <name type="scientific">Gossypium stocksii</name>
    <dbReference type="NCBI Taxonomy" id="47602"/>
    <lineage>
        <taxon>Eukaryota</taxon>
        <taxon>Viridiplantae</taxon>
        <taxon>Streptophyta</taxon>
        <taxon>Embryophyta</taxon>
        <taxon>Tracheophyta</taxon>
        <taxon>Spermatophyta</taxon>
        <taxon>Magnoliopsida</taxon>
        <taxon>eudicotyledons</taxon>
        <taxon>Gunneridae</taxon>
        <taxon>Pentapetalae</taxon>
        <taxon>rosids</taxon>
        <taxon>malvids</taxon>
        <taxon>Malvales</taxon>
        <taxon>Malvaceae</taxon>
        <taxon>Malvoideae</taxon>
        <taxon>Gossypium</taxon>
    </lineage>
</organism>
<dbReference type="Proteomes" id="UP000828251">
    <property type="component" value="Unassembled WGS sequence"/>
</dbReference>